<dbReference type="PANTHER" id="PTHR12154">
    <property type="entry name" value="GLYCOSYL TRANSFERASE-RELATED"/>
    <property type="match status" value="1"/>
</dbReference>
<comment type="caution">
    <text evidence="6">The sequence shown here is derived from an EMBL/GenBank/DDBJ whole genome shotgun (WGS) entry which is preliminary data.</text>
</comment>
<evidence type="ECO:0000313" key="6">
    <source>
        <dbReference type="EMBL" id="GAI84775.1"/>
    </source>
</evidence>
<dbReference type="PANTHER" id="PTHR12154:SF4">
    <property type="entry name" value="UDP-N-ACETYLGLUCOSAMINE TRANSFERASE SUBUNIT ALG14 HOMOLOG"/>
    <property type="match status" value="1"/>
</dbReference>
<evidence type="ECO:0000256" key="3">
    <source>
        <dbReference type="ARBA" id="ARBA00022824"/>
    </source>
</evidence>
<organism evidence="6">
    <name type="scientific">marine sediment metagenome</name>
    <dbReference type="NCBI Taxonomy" id="412755"/>
    <lineage>
        <taxon>unclassified sequences</taxon>
        <taxon>metagenomes</taxon>
        <taxon>ecological metagenomes</taxon>
    </lineage>
</organism>
<dbReference type="Gene3D" id="3.40.50.2000">
    <property type="entry name" value="Glycogen Phosphorylase B"/>
    <property type="match status" value="1"/>
</dbReference>
<keyword evidence="2" id="KW-0812">Transmembrane</keyword>
<dbReference type="InterPro" id="IPR013969">
    <property type="entry name" value="Oligosacch_biosynth_Alg14"/>
</dbReference>
<dbReference type="GO" id="GO:0004577">
    <property type="term" value="F:N-acetylglucosaminyldiphosphodolichol N-acetylglucosaminyltransferase activity"/>
    <property type="evidence" value="ECO:0007669"/>
    <property type="project" value="TreeGrafter"/>
</dbReference>
<proteinExistence type="predicted"/>
<dbReference type="EMBL" id="BARW01009814">
    <property type="protein sequence ID" value="GAI84775.1"/>
    <property type="molecule type" value="Genomic_DNA"/>
</dbReference>
<dbReference type="SUPFAM" id="SSF53756">
    <property type="entry name" value="UDP-Glycosyltransferase/glycogen phosphorylase"/>
    <property type="match status" value="1"/>
</dbReference>
<name>X1TB26_9ZZZZ</name>
<dbReference type="NCBIfam" id="NF041549">
    <property type="entry name" value="PssD"/>
    <property type="match status" value="1"/>
</dbReference>
<dbReference type="GO" id="GO:0005789">
    <property type="term" value="C:endoplasmic reticulum membrane"/>
    <property type="evidence" value="ECO:0007669"/>
    <property type="project" value="UniProtKB-SubCell"/>
</dbReference>
<keyword evidence="3" id="KW-0256">Endoplasmic reticulum</keyword>
<dbReference type="Pfam" id="PF08660">
    <property type="entry name" value="Alg14"/>
    <property type="match status" value="1"/>
</dbReference>
<dbReference type="AlphaFoldDB" id="X1TB26"/>
<evidence type="ECO:0000256" key="5">
    <source>
        <dbReference type="ARBA" id="ARBA00023136"/>
    </source>
</evidence>
<accession>X1TB26</accession>
<sequence>MDTSELSKKEKVYFVADPKRNPISFLKCVVQSFTILFKEKPDVLISTGAGVAIPACYLAKLFLGSKIVFVESFCRIKEPSLSGKFMYPISDLFLVQWPEMLEKYGDKAVYRGAVV</sequence>
<evidence type="ECO:0008006" key="7">
    <source>
        <dbReference type="Google" id="ProtNLM"/>
    </source>
</evidence>
<comment type="subcellular location">
    <subcellularLocation>
        <location evidence="1">Endoplasmic reticulum membrane</location>
        <topology evidence="1">Single-pass membrane protein</topology>
    </subcellularLocation>
</comment>
<reference evidence="6" key="1">
    <citation type="journal article" date="2014" name="Front. Microbiol.">
        <title>High frequency of phylogenetically diverse reductive dehalogenase-homologous genes in deep subseafloor sedimentary metagenomes.</title>
        <authorList>
            <person name="Kawai M."/>
            <person name="Futagami T."/>
            <person name="Toyoda A."/>
            <person name="Takaki Y."/>
            <person name="Nishi S."/>
            <person name="Hori S."/>
            <person name="Arai W."/>
            <person name="Tsubouchi T."/>
            <person name="Morono Y."/>
            <person name="Uchiyama I."/>
            <person name="Ito T."/>
            <person name="Fujiyama A."/>
            <person name="Inagaki F."/>
            <person name="Takami H."/>
        </authorList>
    </citation>
    <scope>NUCLEOTIDE SEQUENCE</scope>
    <source>
        <strain evidence="6">Expedition CK06-06</strain>
    </source>
</reference>
<protein>
    <recommendedName>
        <fullName evidence="7">Polysaccharide biosynthesis protein CapD-like domain-containing protein</fullName>
    </recommendedName>
</protein>
<evidence type="ECO:0000256" key="2">
    <source>
        <dbReference type="ARBA" id="ARBA00022692"/>
    </source>
</evidence>
<gene>
    <name evidence="6" type="ORF">S12H4_19593</name>
</gene>
<keyword evidence="5" id="KW-0472">Membrane</keyword>
<dbReference type="GO" id="GO:0006488">
    <property type="term" value="P:dolichol-linked oligosaccharide biosynthetic process"/>
    <property type="evidence" value="ECO:0007669"/>
    <property type="project" value="InterPro"/>
</dbReference>
<keyword evidence="4" id="KW-1133">Transmembrane helix</keyword>
<evidence type="ECO:0000256" key="1">
    <source>
        <dbReference type="ARBA" id="ARBA00004389"/>
    </source>
</evidence>
<evidence type="ECO:0000256" key="4">
    <source>
        <dbReference type="ARBA" id="ARBA00022989"/>
    </source>
</evidence>